<dbReference type="GO" id="GO:0004170">
    <property type="term" value="F:dUTP diphosphatase activity"/>
    <property type="evidence" value="ECO:0007669"/>
    <property type="project" value="UniProtKB-EC"/>
</dbReference>
<dbReference type="EMBL" id="MK500588">
    <property type="protein sequence ID" value="QBK92964.1"/>
    <property type="molecule type" value="Genomic_DNA"/>
</dbReference>
<evidence type="ECO:0000256" key="3">
    <source>
        <dbReference type="ARBA" id="ARBA00022801"/>
    </source>
</evidence>
<dbReference type="SUPFAM" id="SSF51283">
    <property type="entry name" value="dUTPase-like"/>
    <property type="match status" value="1"/>
</dbReference>
<dbReference type="InterPro" id="IPR033704">
    <property type="entry name" value="dUTPase_trimeric"/>
</dbReference>
<name>A0A481ZAM2_9VIRU</name>
<evidence type="ECO:0000256" key="2">
    <source>
        <dbReference type="ARBA" id="ARBA00012379"/>
    </source>
</evidence>
<reference evidence="6" key="1">
    <citation type="journal article" date="2019" name="MBio">
        <title>Virus Genomes from Deep Sea Sediments Expand the Ocean Megavirome and Support Independent Origins of Viral Gigantism.</title>
        <authorList>
            <person name="Backstrom D."/>
            <person name="Yutin N."/>
            <person name="Jorgensen S.L."/>
            <person name="Dharamshi J."/>
            <person name="Homa F."/>
            <person name="Zaremba-Niedwiedzka K."/>
            <person name="Spang A."/>
            <person name="Wolf Y.I."/>
            <person name="Koonin E.V."/>
            <person name="Ettema T.J."/>
        </authorList>
    </citation>
    <scope>NUCLEOTIDE SEQUENCE</scope>
</reference>
<gene>
    <name evidence="6" type="ORF">LCPAC403_00980</name>
</gene>
<accession>A0A481ZAM2</accession>
<feature type="domain" description="dUTPase-like" evidence="5">
    <location>
        <begin position="15"/>
        <end position="109"/>
    </location>
</feature>
<dbReference type="GO" id="GO:0046081">
    <property type="term" value="P:dUTP catabolic process"/>
    <property type="evidence" value="ECO:0007669"/>
    <property type="project" value="InterPro"/>
</dbReference>
<dbReference type="GO" id="GO:0000287">
    <property type="term" value="F:magnesium ion binding"/>
    <property type="evidence" value="ECO:0007669"/>
    <property type="project" value="InterPro"/>
</dbReference>
<comment type="similarity">
    <text evidence="1">Belongs to the dUTPase family.</text>
</comment>
<evidence type="ECO:0000259" key="5">
    <source>
        <dbReference type="Pfam" id="PF00692"/>
    </source>
</evidence>
<dbReference type="InterPro" id="IPR029054">
    <property type="entry name" value="dUTPase-like"/>
</dbReference>
<dbReference type="PANTHER" id="PTHR11241">
    <property type="entry name" value="DEOXYURIDINE 5'-TRIPHOSPHATE NUCLEOTIDOHYDROLASE"/>
    <property type="match status" value="1"/>
</dbReference>
<dbReference type="InterPro" id="IPR008181">
    <property type="entry name" value="dUTPase"/>
</dbReference>
<keyword evidence="4" id="KW-0546">Nucleotide metabolism</keyword>
<dbReference type="PANTHER" id="PTHR11241:SF0">
    <property type="entry name" value="DEOXYURIDINE 5'-TRIPHOSPHATE NUCLEOTIDOHYDROLASE"/>
    <property type="match status" value="1"/>
</dbReference>
<protein>
    <recommendedName>
        <fullName evidence="2">dUTP diphosphatase</fullName>
        <ecNumber evidence="2">3.6.1.23</ecNumber>
    </recommendedName>
</protein>
<evidence type="ECO:0000256" key="1">
    <source>
        <dbReference type="ARBA" id="ARBA00006581"/>
    </source>
</evidence>
<sequence>MAYFLSDNWYDADYINFSIKVSLPPETCGQILPRSGFTIKEKCLVVTGTIDGDYTDELSIMMVNFGLEPLNIKKGMRIAQLVIISIVTPDITLVEKLEKTSRTGGFGSTDIF</sequence>
<evidence type="ECO:0000256" key="4">
    <source>
        <dbReference type="ARBA" id="ARBA00023080"/>
    </source>
</evidence>
<dbReference type="CDD" id="cd07557">
    <property type="entry name" value="trimeric_dUTPase"/>
    <property type="match status" value="1"/>
</dbReference>
<proteinExistence type="inferred from homology"/>
<evidence type="ECO:0000313" key="6">
    <source>
        <dbReference type="EMBL" id="QBK92964.1"/>
    </source>
</evidence>
<dbReference type="InterPro" id="IPR036157">
    <property type="entry name" value="dUTPase-like_sf"/>
</dbReference>
<dbReference type="GO" id="GO:0006226">
    <property type="term" value="P:dUMP biosynthetic process"/>
    <property type="evidence" value="ECO:0007669"/>
    <property type="project" value="InterPro"/>
</dbReference>
<keyword evidence="3" id="KW-0378">Hydrolase</keyword>
<organism evidence="6">
    <name type="scientific">Pithovirus LCPAC403</name>
    <dbReference type="NCBI Taxonomy" id="2506596"/>
    <lineage>
        <taxon>Viruses</taxon>
        <taxon>Pithoviruses</taxon>
    </lineage>
</organism>
<dbReference type="EC" id="3.6.1.23" evidence="2"/>
<dbReference type="Gene3D" id="2.70.40.10">
    <property type="match status" value="1"/>
</dbReference>
<dbReference type="Pfam" id="PF00692">
    <property type="entry name" value="dUTPase"/>
    <property type="match status" value="1"/>
</dbReference>